<evidence type="ECO:0000256" key="4">
    <source>
        <dbReference type="RuleBase" id="RU363090"/>
    </source>
</evidence>
<dbReference type="SUPFAM" id="SSF56104">
    <property type="entry name" value="SAICAR synthase-like"/>
    <property type="match status" value="1"/>
</dbReference>
<keyword evidence="2 4" id="KW-0808">Transferase</keyword>
<evidence type="ECO:0000256" key="5">
    <source>
        <dbReference type="SAM" id="MobiDB-lite"/>
    </source>
</evidence>
<dbReference type="PANTHER" id="PTHR12400">
    <property type="entry name" value="INOSITOL POLYPHOSPHATE KINASE"/>
    <property type="match status" value="1"/>
</dbReference>
<dbReference type="EC" id="2.7.-.-" evidence="4"/>
<reference evidence="6" key="1">
    <citation type="submission" date="2023-11" db="EMBL/GenBank/DDBJ databases">
        <authorList>
            <person name="De Vega J J."/>
            <person name="De Vega J J."/>
        </authorList>
    </citation>
    <scope>NUCLEOTIDE SEQUENCE</scope>
</reference>
<gene>
    <name evidence="6" type="ORF">MYCIT1_LOCUS37040</name>
</gene>
<evidence type="ECO:0000256" key="3">
    <source>
        <dbReference type="ARBA" id="ARBA00022777"/>
    </source>
</evidence>
<evidence type="ECO:0000313" key="6">
    <source>
        <dbReference type="EMBL" id="CAK5284054.1"/>
    </source>
</evidence>
<dbReference type="Gene3D" id="3.30.470.160">
    <property type="entry name" value="Inositol polyphosphate kinase"/>
    <property type="match status" value="1"/>
</dbReference>
<dbReference type="GO" id="GO:0000824">
    <property type="term" value="F:inositol-1,4,5,6-tetrakisphosphate 3-kinase activity"/>
    <property type="evidence" value="ECO:0007669"/>
    <property type="project" value="TreeGrafter"/>
</dbReference>
<comment type="similarity">
    <text evidence="1 4">Belongs to the inositol phosphokinase (IPK) family.</text>
</comment>
<protein>
    <recommendedName>
        <fullName evidence="4">Kinase</fullName>
        <ecNumber evidence="4">2.7.-.-</ecNumber>
    </recommendedName>
</protein>
<dbReference type="InterPro" id="IPR005522">
    <property type="entry name" value="IPK"/>
</dbReference>
<dbReference type="InterPro" id="IPR038286">
    <property type="entry name" value="IPK_sf"/>
</dbReference>
<dbReference type="EMBL" id="CAVNYO010000478">
    <property type="protein sequence ID" value="CAK5284054.1"/>
    <property type="molecule type" value="Genomic_DNA"/>
</dbReference>
<dbReference type="GO" id="GO:0005634">
    <property type="term" value="C:nucleus"/>
    <property type="evidence" value="ECO:0007669"/>
    <property type="project" value="TreeGrafter"/>
</dbReference>
<dbReference type="GO" id="GO:0008440">
    <property type="term" value="F:inositol-1,4,5-trisphosphate 3-kinase activity"/>
    <property type="evidence" value="ECO:0007669"/>
    <property type="project" value="TreeGrafter"/>
</dbReference>
<dbReference type="GO" id="GO:0005737">
    <property type="term" value="C:cytoplasm"/>
    <property type="evidence" value="ECO:0007669"/>
    <property type="project" value="TreeGrafter"/>
</dbReference>
<dbReference type="AlphaFoldDB" id="A0AAD2HXG7"/>
<evidence type="ECO:0000256" key="2">
    <source>
        <dbReference type="ARBA" id="ARBA00022679"/>
    </source>
</evidence>
<evidence type="ECO:0000256" key="1">
    <source>
        <dbReference type="ARBA" id="ARBA00007374"/>
    </source>
</evidence>
<dbReference type="PANTHER" id="PTHR12400:SF108">
    <property type="entry name" value="KINASE"/>
    <property type="match status" value="1"/>
</dbReference>
<name>A0AAD2HXG7_9AGAR</name>
<dbReference type="GO" id="GO:0032958">
    <property type="term" value="P:inositol phosphate biosynthetic process"/>
    <property type="evidence" value="ECO:0007669"/>
    <property type="project" value="InterPro"/>
</dbReference>
<feature type="region of interest" description="Disordered" evidence="5">
    <location>
        <begin position="276"/>
        <end position="310"/>
    </location>
</feature>
<dbReference type="Pfam" id="PF03770">
    <property type="entry name" value="IPK"/>
    <property type="match status" value="1"/>
</dbReference>
<accession>A0AAD2HXG7</accession>
<dbReference type="GO" id="GO:0046854">
    <property type="term" value="P:phosphatidylinositol phosphate biosynthetic process"/>
    <property type="evidence" value="ECO:0007669"/>
    <property type="project" value="TreeGrafter"/>
</dbReference>
<comment type="caution">
    <text evidence="6">The sequence shown here is derived from an EMBL/GenBank/DDBJ whole genome shotgun (WGS) entry which is preliminary data.</text>
</comment>
<sequence>MTRGVECSTQPHLSVCGNSDTYRYDCFPIMSTSSPRTTPSPTPTHAFQFQVGGHAGNMMSTDDDALIIKKALPRELEFYETVAASTDPQVDALRPFIPTFLGTLSLADDVDVSQVAAEPKKESLVLENIVYPFVKPNILDIKLGTVFWDEDTPPAKKARMIKTAETTTSLETGARLVGFQVFDHERGEPVFTPKTYGKSITPAQLPEGMARFFPVATEEAPNQGLPPALLLQILTLLREEIEDLRDAFSAMEMRMIAGSLLIVYESDAERAEAGIRWLEEEDDDEGDEDEEGEDGTDEPGGFDNKRKQGPPCDARLIDFAHTKFVPGQGPDDGVLLGLNTVLRLLDGRMTEIQE</sequence>
<organism evidence="6 7">
    <name type="scientific">Mycena citricolor</name>
    <dbReference type="NCBI Taxonomy" id="2018698"/>
    <lineage>
        <taxon>Eukaryota</taxon>
        <taxon>Fungi</taxon>
        <taxon>Dikarya</taxon>
        <taxon>Basidiomycota</taxon>
        <taxon>Agaricomycotina</taxon>
        <taxon>Agaricomycetes</taxon>
        <taxon>Agaricomycetidae</taxon>
        <taxon>Agaricales</taxon>
        <taxon>Marasmiineae</taxon>
        <taxon>Mycenaceae</taxon>
        <taxon>Mycena</taxon>
    </lineage>
</organism>
<feature type="compositionally biased region" description="Acidic residues" evidence="5">
    <location>
        <begin position="279"/>
        <end position="297"/>
    </location>
</feature>
<evidence type="ECO:0000313" key="7">
    <source>
        <dbReference type="Proteomes" id="UP001295794"/>
    </source>
</evidence>
<proteinExistence type="inferred from homology"/>
<dbReference type="Proteomes" id="UP001295794">
    <property type="component" value="Unassembled WGS sequence"/>
</dbReference>
<keyword evidence="7" id="KW-1185">Reference proteome</keyword>
<keyword evidence="3 4" id="KW-0418">Kinase</keyword>